<dbReference type="Pfam" id="PF01554">
    <property type="entry name" value="MatE"/>
    <property type="match status" value="2"/>
</dbReference>
<evidence type="ECO:0000256" key="1">
    <source>
        <dbReference type="ARBA" id="ARBA00003408"/>
    </source>
</evidence>
<evidence type="ECO:0000256" key="2">
    <source>
        <dbReference type="ARBA" id="ARBA00004651"/>
    </source>
</evidence>
<feature type="transmembrane region" description="Helical" evidence="12">
    <location>
        <begin position="134"/>
        <end position="153"/>
    </location>
</feature>
<keyword evidence="4" id="KW-0813">Transport</keyword>
<evidence type="ECO:0000256" key="7">
    <source>
        <dbReference type="ARBA" id="ARBA00022692"/>
    </source>
</evidence>
<keyword evidence="6" id="KW-1003">Cell membrane</keyword>
<keyword evidence="7 12" id="KW-0812">Transmembrane</keyword>
<dbReference type="GO" id="GO:0006811">
    <property type="term" value="P:monoatomic ion transport"/>
    <property type="evidence" value="ECO:0007669"/>
    <property type="project" value="UniProtKB-KW"/>
</dbReference>
<reference evidence="13" key="1">
    <citation type="submission" date="2019-11" db="EMBL/GenBank/DDBJ databases">
        <authorList>
            <person name="Feng L."/>
        </authorList>
    </citation>
    <scope>NUCLEOTIDE SEQUENCE</scope>
    <source>
        <strain evidence="13">CTertiumLFYP3</strain>
    </source>
</reference>
<evidence type="ECO:0000256" key="10">
    <source>
        <dbReference type="ARBA" id="ARBA00023136"/>
    </source>
</evidence>
<feature type="transmembrane region" description="Helical" evidence="12">
    <location>
        <begin position="286"/>
        <end position="308"/>
    </location>
</feature>
<dbReference type="PANTHER" id="PTHR43298:SF4">
    <property type="entry name" value="DRUG_SODIUM ANTIPORTER"/>
    <property type="match status" value="1"/>
</dbReference>
<evidence type="ECO:0000256" key="9">
    <source>
        <dbReference type="ARBA" id="ARBA00023065"/>
    </source>
</evidence>
<dbReference type="InterPro" id="IPR048279">
    <property type="entry name" value="MdtK-like"/>
</dbReference>
<feature type="transmembrane region" description="Helical" evidence="12">
    <location>
        <begin position="195"/>
        <end position="219"/>
    </location>
</feature>
<organism evidence="13">
    <name type="scientific">Clostridium tertium</name>
    <dbReference type="NCBI Taxonomy" id="1559"/>
    <lineage>
        <taxon>Bacteria</taxon>
        <taxon>Bacillati</taxon>
        <taxon>Bacillota</taxon>
        <taxon>Clostridia</taxon>
        <taxon>Eubacteriales</taxon>
        <taxon>Clostridiaceae</taxon>
        <taxon>Clostridium</taxon>
    </lineage>
</organism>
<accession>A0A6N3EQ90</accession>
<proteinExistence type="predicted"/>
<evidence type="ECO:0000256" key="11">
    <source>
        <dbReference type="ARBA" id="ARBA00031636"/>
    </source>
</evidence>
<evidence type="ECO:0000256" key="12">
    <source>
        <dbReference type="SAM" id="Phobius"/>
    </source>
</evidence>
<sequence length="460" mass="49943">MKKSVNLVSGNITSSLIKLSLPILGTSFIQMAYNMIDMIWVGRIGSNAVAAVGTAGFFTWFGSALVFISKIGAEIGVSQAIGKKDKIERNKYIYNSLLINIVIAFTYTFLLVLFRKNLIGFFNLGDEAIIKMAIDYLIVVSLGMIFSFLNPLFTGIFNASGSSKVPFFINSIGLVFNIAFDPILIFGLFGFPKLGVIGAALATVLAQVIVSVIFIIAFIKNGYSLSLKNRKYIDKKVITKICKLGIPMAMQNCGFSFFAMVIGRVVASFGPVAIAVQKVGSQIEAISWMTAEGFAAALTAFVGQNYGANKWGRILKGYKATIIVASVLGIFSTLLLIFAGRDIFSVFIPEKEAIEAGANYLMILGFSQLFMCIEITTAGAFSGLGDTVTPFWVSIILTGLRIPTAIFLSSYAALGLNGVWWSISGTSILKGIILVILFFIMVIIPNRNKFQKSIDNCEYE</sequence>
<dbReference type="RefSeq" id="WP_156626847.1">
    <property type="nucleotide sequence ID" value="NZ_CACRTO010000021.1"/>
</dbReference>
<feature type="transmembrane region" description="Helical" evidence="12">
    <location>
        <begin position="48"/>
        <end position="71"/>
    </location>
</feature>
<evidence type="ECO:0000256" key="6">
    <source>
        <dbReference type="ARBA" id="ARBA00022475"/>
    </source>
</evidence>
<comment type="subcellular location">
    <subcellularLocation>
        <location evidence="2">Cell membrane</location>
        <topology evidence="2">Multi-pass membrane protein</topology>
    </subcellularLocation>
</comment>
<feature type="transmembrane region" description="Helical" evidence="12">
    <location>
        <begin position="419"/>
        <end position="444"/>
    </location>
</feature>
<dbReference type="PIRSF" id="PIRSF006603">
    <property type="entry name" value="DinF"/>
    <property type="match status" value="1"/>
</dbReference>
<evidence type="ECO:0000256" key="5">
    <source>
        <dbReference type="ARBA" id="ARBA00022449"/>
    </source>
</evidence>
<dbReference type="InterPro" id="IPR050222">
    <property type="entry name" value="MATE_MdtK"/>
</dbReference>
<evidence type="ECO:0000256" key="3">
    <source>
        <dbReference type="ARBA" id="ARBA00020268"/>
    </source>
</evidence>
<keyword evidence="9" id="KW-0406">Ion transport</keyword>
<feature type="transmembrane region" description="Helical" evidence="12">
    <location>
        <begin position="253"/>
        <end position="274"/>
    </location>
</feature>
<dbReference type="EMBL" id="CACRTO010000021">
    <property type="protein sequence ID" value="VYU43192.1"/>
    <property type="molecule type" value="Genomic_DNA"/>
</dbReference>
<protein>
    <recommendedName>
        <fullName evidence="3">Probable multidrug resistance protein NorM</fullName>
    </recommendedName>
    <alternativeName>
        <fullName evidence="11">Multidrug-efflux transporter</fullName>
    </alternativeName>
</protein>
<feature type="transmembrane region" description="Helical" evidence="12">
    <location>
        <begin position="391"/>
        <end position="413"/>
    </location>
</feature>
<dbReference type="InterPro" id="IPR002528">
    <property type="entry name" value="MATE_fam"/>
</dbReference>
<dbReference type="AlphaFoldDB" id="A0A6N3EQ90"/>
<evidence type="ECO:0000313" key="13">
    <source>
        <dbReference type="EMBL" id="VYU43192.1"/>
    </source>
</evidence>
<dbReference type="NCBIfam" id="TIGR00797">
    <property type="entry name" value="matE"/>
    <property type="match status" value="1"/>
</dbReference>
<feature type="transmembrane region" description="Helical" evidence="12">
    <location>
        <begin position="165"/>
        <end position="189"/>
    </location>
</feature>
<feature type="transmembrane region" description="Helical" evidence="12">
    <location>
        <begin position="320"/>
        <end position="340"/>
    </location>
</feature>
<dbReference type="CDD" id="cd13140">
    <property type="entry name" value="MATE_like_1"/>
    <property type="match status" value="1"/>
</dbReference>
<dbReference type="GO" id="GO:0042910">
    <property type="term" value="F:xenobiotic transmembrane transporter activity"/>
    <property type="evidence" value="ECO:0007669"/>
    <property type="project" value="InterPro"/>
</dbReference>
<feature type="transmembrane region" description="Helical" evidence="12">
    <location>
        <begin position="92"/>
        <end position="114"/>
    </location>
</feature>
<gene>
    <name evidence="13" type="primary">mepA_6</name>
    <name evidence="13" type="ORF">CTLFYP3_02412</name>
</gene>
<evidence type="ECO:0000256" key="8">
    <source>
        <dbReference type="ARBA" id="ARBA00022989"/>
    </source>
</evidence>
<evidence type="ECO:0000256" key="4">
    <source>
        <dbReference type="ARBA" id="ARBA00022448"/>
    </source>
</evidence>
<dbReference type="GO" id="GO:0015297">
    <property type="term" value="F:antiporter activity"/>
    <property type="evidence" value="ECO:0007669"/>
    <property type="project" value="UniProtKB-KW"/>
</dbReference>
<dbReference type="GO" id="GO:0005886">
    <property type="term" value="C:plasma membrane"/>
    <property type="evidence" value="ECO:0007669"/>
    <property type="project" value="UniProtKB-SubCell"/>
</dbReference>
<name>A0A6N3EQ90_9CLOT</name>
<dbReference type="PANTHER" id="PTHR43298">
    <property type="entry name" value="MULTIDRUG RESISTANCE PROTEIN NORM-RELATED"/>
    <property type="match status" value="1"/>
</dbReference>
<keyword evidence="8 12" id="KW-1133">Transmembrane helix</keyword>
<keyword evidence="5" id="KW-0050">Antiport</keyword>
<keyword evidence="10 12" id="KW-0472">Membrane</keyword>
<comment type="function">
    <text evidence="1">Multidrug efflux pump.</text>
</comment>
<feature type="transmembrane region" description="Helical" evidence="12">
    <location>
        <begin position="360"/>
        <end position="384"/>
    </location>
</feature>